<dbReference type="AlphaFoldDB" id="A0A4P6EZD7"/>
<keyword evidence="3" id="KW-0731">Sigma factor</keyword>
<dbReference type="GO" id="GO:0016987">
    <property type="term" value="F:sigma factor activity"/>
    <property type="evidence" value="ECO:0007669"/>
    <property type="project" value="UniProtKB-KW"/>
</dbReference>
<dbReference type="SUPFAM" id="SSF88946">
    <property type="entry name" value="Sigma2 domain of RNA polymerase sigma factors"/>
    <property type="match status" value="1"/>
</dbReference>
<dbReference type="GO" id="GO:0003677">
    <property type="term" value="F:DNA binding"/>
    <property type="evidence" value="ECO:0007669"/>
    <property type="project" value="InterPro"/>
</dbReference>
<dbReference type="Pfam" id="PF08281">
    <property type="entry name" value="Sigma70_r4_2"/>
    <property type="match status" value="1"/>
</dbReference>
<dbReference type="InterPro" id="IPR039425">
    <property type="entry name" value="RNA_pol_sigma-70-like"/>
</dbReference>
<dbReference type="PANTHER" id="PTHR43133">
    <property type="entry name" value="RNA POLYMERASE ECF-TYPE SIGMA FACTO"/>
    <property type="match status" value="1"/>
</dbReference>
<dbReference type="Proteomes" id="UP000293568">
    <property type="component" value="Chromosome"/>
</dbReference>
<evidence type="ECO:0000259" key="5">
    <source>
        <dbReference type="Pfam" id="PF04542"/>
    </source>
</evidence>
<dbReference type="InterPro" id="IPR013324">
    <property type="entry name" value="RNA_pol_sigma_r3/r4-like"/>
</dbReference>
<dbReference type="EMBL" id="CP035492">
    <property type="protein sequence ID" value="QAY68512.1"/>
    <property type="molecule type" value="Genomic_DNA"/>
</dbReference>
<dbReference type="Gene3D" id="1.10.1740.10">
    <property type="match status" value="1"/>
</dbReference>
<dbReference type="InterPro" id="IPR013325">
    <property type="entry name" value="RNA_pol_sigma_r2"/>
</dbReference>
<dbReference type="SUPFAM" id="SSF88659">
    <property type="entry name" value="Sigma3 and sigma4 domains of RNA polymerase sigma factors"/>
    <property type="match status" value="1"/>
</dbReference>
<keyword evidence="2" id="KW-0805">Transcription regulation</keyword>
<evidence type="ECO:0000256" key="1">
    <source>
        <dbReference type="ARBA" id="ARBA00010641"/>
    </source>
</evidence>
<reference evidence="7 8" key="1">
    <citation type="submission" date="2019-01" db="EMBL/GenBank/DDBJ databases">
        <title>Genome sequencing of strain FW100M-2.</title>
        <authorList>
            <person name="Heo J."/>
            <person name="Kim S.-J."/>
            <person name="Kim J.-S."/>
            <person name="Hong S.-B."/>
            <person name="Kwon S.-W."/>
        </authorList>
    </citation>
    <scope>NUCLEOTIDE SEQUENCE [LARGE SCALE GENOMIC DNA]</scope>
    <source>
        <strain evidence="7 8">FW100M-2</strain>
    </source>
</reference>
<dbReference type="CDD" id="cd06171">
    <property type="entry name" value="Sigma70_r4"/>
    <property type="match status" value="1"/>
</dbReference>
<evidence type="ECO:0000259" key="6">
    <source>
        <dbReference type="Pfam" id="PF08281"/>
    </source>
</evidence>
<evidence type="ECO:0000256" key="2">
    <source>
        <dbReference type="ARBA" id="ARBA00023015"/>
    </source>
</evidence>
<evidence type="ECO:0000256" key="3">
    <source>
        <dbReference type="ARBA" id="ARBA00023082"/>
    </source>
</evidence>
<comment type="similarity">
    <text evidence="1">Belongs to the sigma-70 factor family. ECF subfamily.</text>
</comment>
<feature type="domain" description="RNA polymerase sigma factor 70 region 4 type 2" evidence="6">
    <location>
        <begin position="114"/>
        <end position="160"/>
    </location>
</feature>
<evidence type="ECO:0000313" key="8">
    <source>
        <dbReference type="Proteomes" id="UP000293568"/>
    </source>
</evidence>
<organism evidence="7 8">
    <name type="scientific">Paenibacillus protaetiae</name>
    <dbReference type="NCBI Taxonomy" id="2509456"/>
    <lineage>
        <taxon>Bacteria</taxon>
        <taxon>Bacillati</taxon>
        <taxon>Bacillota</taxon>
        <taxon>Bacilli</taxon>
        <taxon>Bacillales</taxon>
        <taxon>Paenibacillaceae</taxon>
        <taxon>Paenibacillus</taxon>
    </lineage>
</organism>
<keyword evidence="4" id="KW-0804">Transcription</keyword>
<dbReference type="InterPro" id="IPR007627">
    <property type="entry name" value="RNA_pol_sigma70_r2"/>
</dbReference>
<accession>A0A4P6EZD7</accession>
<dbReference type="NCBIfam" id="TIGR02937">
    <property type="entry name" value="sigma70-ECF"/>
    <property type="match status" value="1"/>
</dbReference>
<dbReference type="PANTHER" id="PTHR43133:SF46">
    <property type="entry name" value="RNA POLYMERASE SIGMA-70 FACTOR ECF SUBFAMILY"/>
    <property type="match status" value="1"/>
</dbReference>
<dbReference type="InterPro" id="IPR014284">
    <property type="entry name" value="RNA_pol_sigma-70_dom"/>
</dbReference>
<dbReference type="InterPro" id="IPR036388">
    <property type="entry name" value="WH-like_DNA-bd_sf"/>
</dbReference>
<dbReference type="InterPro" id="IPR013249">
    <property type="entry name" value="RNA_pol_sigma70_r4_t2"/>
</dbReference>
<proteinExistence type="inferred from homology"/>
<protein>
    <submittedName>
        <fullName evidence="7">RNA polymerase sigma factor</fullName>
    </submittedName>
</protein>
<gene>
    <name evidence="7" type="ORF">ET464_13565</name>
</gene>
<feature type="domain" description="RNA polymerase sigma-70 region 2" evidence="5">
    <location>
        <begin position="13"/>
        <end position="76"/>
    </location>
</feature>
<dbReference type="KEGG" id="pprt:ET464_13565"/>
<dbReference type="GO" id="GO:0006352">
    <property type="term" value="P:DNA-templated transcription initiation"/>
    <property type="evidence" value="ECO:0007669"/>
    <property type="project" value="InterPro"/>
</dbReference>
<keyword evidence="8" id="KW-1185">Reference proteome</keyword>
<name>A0A4P6EZD7_9BACL</name>
<dbReference type="Pfam" id="PF04542">
    <property type="entry name" value="Sigma70_r2"/>
    <property type="match status" value="1"/>
</dbReference>
<evidence type="ECO:0000256" key="4">
    <source>
        <dbReference type="ARBA" id="ARBA00023163"/>
    </source>
</evidence>
<dbReference type="OrthoDB" id="9794508at2"/>
<evidence type="ECO:0000313" key="7">
    <source>
        <dbReference type="EMBL" id="QAY68512.1"/>
    </source>
</evidence>
<dbReference type="Gene3D" id="1.10.10.10">
    <property type="entry name" value="Winged helix-like DNA-binding domain superfamily/Winged helix DNA-binding domain"/>
    <property type="match status" value="1"/>
</dbReference>
<sequence length="173" mass="19873">MANMDSATLEKLMSAFGQDVWNFAYSLTKNRSMADDVAQDVFLQAYLHAASFRGESSVKTWLLRMTRNISYNYRKSAFIRKVLLVEAVKSRGHAASAEQAFLENEASNEVWIRLLSLPAKYREALLLQAKYELSLTEIAQVLQIPEGTVKSRLFAARKKMSRLLKENYRHEFI</sequence>